<feature type="non-terminal residue" evidence="1">
    <location>
        <position position="159"/>
    </location>
</feature>
<comment type="caution">
    <text evidence="1">The sequence shown here is derived from an EMBL/GenBank/DDBJ whole genome shotgun (WGS) entry which is preliminary data.</text>
</comment>
<gene>
    <name evidence="1" type="ORF">C7B46_19205</name>
</gene>
<proteinExistence type="predicted"/>
<organism evidence="1 2">
    <name type="scientific">Sulfobacillus benefaciens</name>
    <dbReference type="NCBI Taxonomy" id="453960"/>
    <lineage>
        <taxon>Bacteria</taxon>
        <taxon>Bacillati</taxon>
        <taxon>Bacillota</taxon>
        <taxon>Clostridia</taxon>
        <taxon>Eubacteriales</taxon>
        <taxon>Clostridiales Family XVII. Incertae Sedis</taxon>
        <taxon>Sulfobacillus</taxon>
    </lineage>
</organism>
<protein>
    <submittedName>
        <fullName evidence="1">Uncharacterized protein</fullName>
    </submittedName>
</protein>
<dbReference type="EMBL" id="PXYW01000103">
    <property type="protein sequence ID" value="PSR27910.1"/>
    <property type="molecule type" value="Genomic_DNA"/>
</dbReference>
<dbReference type="Proteomes" id="UP000242972">
    <property type="component" value="Unassembled WGS sequence"/>
</dbReference>
<name>A0A2T2X096_9FIRM</name>
<evidence type="ECO:0000313" key="1">
    <source>
        <dbReference type="EMBL" id="PSR27910.1"/>
    </source>
</evidence>
<accession>A0A2T2X096</accession>
<dbReference type="AlphaFoldDB" id="A0A2T2X096"/>
<evidence type="ECO:0000313" key="2">
    <source>
        <dbReference type="Proteomes" id="UP000242972"/>
    </source>
</evidence>
<sequence length="159" mass="17185">MKYLRRNPSKIVPVWAILFLAVVLSSAIGTLVQSFALDAQESLLWSKPFVIVFSTEGRMSPTLVRHIRALQGIRFLYPLATSQVATPSLSGSSNRVILALPTRTIPRVARFAGWALIRGRFPTHPGVVVSAMISDALDARVGMPIGSAVNKGPLPGQEP</sequence>
<reference evidence="1 2" key="1">
    <citation type="journal article" date="2014" name="BMC Genomics">
        <title>Comparison of environmental and isolate Sulfobacillus genomes reveals diverse carbon, sulfur, nitrogen, and hydrogen metabolisms.</title>
        <authorList>
            <person name="Justice N.B."/>
            <person name="Norman A."/>
            <person name="Brown C.T."/>
            <person name="Singh A."/>
            <person name="Thomas B.C."/>
            <person name="Banfield J.F."/>
        </authorList>
    </citation>
    <scope>NUCLEOTIDE SEQUENCE [LARGE SCALE GENOMIC DNA]</scope>
    <source>
        <strain evidence="1">AMDSBA4</strain>
    </source>
</reference>